<protein>
    <submittedName>
        <fullName evidence="1">Uncharacterized protein</fullName>
    </submittedName>
</protein>
<dbReference type="EMBL" id="BSNK01000001">
    <property type="protein sequence ID" value="GLQ22661.1"/>
    <property type="molecule type" value="Genomic_DNA"/>
</dbReference>
<keyword evidence="2" id="KW-1185">Reference proteome</keyword>
<dbReference type="RefSeq" id="WP_284387229.1">
    <property type="nucleotide sequence ID" value="NZ_BSNK01000001.1"/>
</dbReference>
<evidence type="ECO:0000313" key="1">
    <source>
        <dbReference type="EMBL" id="GLQ22661.1"/>
    </source>
</evidence>
<gene>
    <name evidence="1" type="ORF">GCM10007853_05350</name>
</gene>
<accession>A0ABQ5V561</accession>
<comment type="caution">
    <text evidence="1">The sequence shown here is derived from an EMBL/GenBank/DDBJ whole genome shotgun (WGS) entry which is preliminary data.</text>
</comment>
<proteinExistence type="predicted"/>
<name>A0ABQ5V561_9PROT</name>
<dbReference type="Proteomes" id="UP001161391">
    <property type="component" value="Unassembled WGS sequence"/>
</dbReference>
<reference evidence="1" key="1">
    <citation type="journal article" date="2014" name="Int. J. Syst. Evol. Microbiol.">
        <title>Complete genome of a new Firmicutes species belonging to the dominant human colonic microbiota ('Ruminococcus bicirculans') reveals two chromosomes and a selective capacity to utilize plant glucans.</title>
        <authorList>
            <consortium name="NISC Comparative Sequencing Program"/>
            <person name="Wegmann U."/>
            <person name="Louis P."/>
            <person name="Goesmann A."/>
            <person name="Henrissat B."/>
            <person name="Duncan S.H."/>
            <person name="Flint H.J."/>
        </authorList>
    </citation>
    <scope>NUCLEOTIDE SEQUENCE</scope>
    <source>
        <strain evidence="1">NBRC 108219</strain>
    </source>
</reference>
<reference evidence="1" key="2">
    <citation type="submission" date="2023-01" db="EMBL/GenBank/DDBJ databases">
        <title>Draft genome sequence of Algimonas ampicilliniresistens strain NBRC 108219.</title>
        <authorList>
            <person name="Sun Q."/>
            <person name="Mori K."/>
        </authorList>
    </citation>
    <scope>NUCLEOTIDE SEQUENCE</scope>
    <source>
        <strain evidence="1">NBRC 108219</strain>
    </source>
</reference>
<organism evidence="1 2">
    <name type="scientific">Algimonas ampicilliniresistens</name>
    <dbReference type="NCBI Taxonomy" id="1298735"/>
    <lineage>
        <taxon>Bacteria</taxon>
        <taxon>Pseudomonadati</taxon>
        <taxon>Pseudomonadota</taxon>
        <taxon>Alphaproteobacteria</taxon>
        <taxon>Maricaulales</taxon>
        <taxon>Robiginitomaculaceae</taxon>
        <taxon>Algimonas</taxon>
    </lineage>
</organism>
<sequence length="170" mass="19093">MTARQFEDYHGYTIVHNKSGARLLTGDGSLANPETFKSLDGAKQWIDDRLKDLKGDRRAAHIGTVDGYVDALTTQGPSKHEGKMLAAHAVAPDRRMTPQQLADVAGWKRYSSANTHYGKLGKRFAEQLNLEISEDNNHAWTRTIGEYDDATSEWIMHEELAQAVEQLKIR</sequence>
<evidence type="ECO:0000313" key="2">
    <source>
        <dbReference type="Proteomes" id="UP001161391"/>
    </source>
</evidence>